<feature type="compositionally biased region" description="Polar residues" evidence="3">
    <location>
        <begin position="905"/>
        <end position="915"/>
    </location>
</feature>
<protein>
    <submittedName>
        <fullName evidence="5">Chromatin modification-related protein EAF1 B-like protein isoform X1</fullName>
    </submittedName>
</protein>
<feature type="region of interest" description="Disordered" evidence="3">
    <location>
        <begin position="1560"/>
        <end position="1684"/>
    </location>
</feature>
<feature type="compositionally biased region" description="Low complexity" evidence="3">
    <location>
        <begin position="1952"/>
        <end position="1987"/>
    </location>
</feature>
<dbReference type="OrthoDB" id="372624at2759"/>
<accession>A0A443P4I5</accession>
<evidence type="ECO:0000256" key="3">
    <source>
        <dbReference type="SAM" id="MobiDB-lite"/>
    </source>
</evidence>
<dbReference type="PANTHER" id="PTHR46774">
    <property type="entry name" value="CHROMATIN MODIFICATION-RELATED PROTEIN EAF1 A-RELATED"/>
    <property type="match status" value="1"/>
</dbReference>
<sequence>MHGLSPGSAFFVNAEVDSMGGIIDGGAGLDSKTSPHRVAIEKAQAELRQEFDVREERRRELEFLERGGNPLDFKVGPATSISVQSTSVTDQHTEHEAKGSFALTASPHGDSVDSSARPLGKEPTTADNLLLFDAERDAVYGDRNAACPSRRGDTALSEQSCRRGRSQNVKESEDSAIFHLGVRSQAYARRNRSRSTRDNAHACSTNFVPSGHNNRSSMVPSSRHNSRDVKGSLFEKHLDKDHTISSICNSKTTSPNSNVVSRIVLSDSQMDMDIGADQGHDTMVDPTKAGLAGKSEIKESEINEHPQIALVQDPNVLSLPLVLVGEGEHGTSAGSHCVPCASMEKKGNSTTTVQINGFSSTMDENSLKNGSQNNRNGSSDTFIAVVGAKGLDSKFFCNQINGSLDENIASNRCTISRKVNNSSNGNAKEQTEVFDTTPSMPDVGAVEEKNESISIDVQATASGTLTPVPKNLSNSNVQVKTEEEFCNSRSVLQNEAEPITNIEGMKLIQLGDNSDSKRTNVCPEPGTSCTSVSLNCEPLEANFPVKSSAAMELENSMDLQLANKEHEDVILEKARTIEARRKRSAELSLSNAPSEKRRKSHWDFVLEEMAWLANDFMQRKVAHSLAKAILQFWNSVELSQDRDDPSNDSDEHNSSLFVSGKAKSVQSIKDKIEEPIVAQESNKDMEENNFKQRLQLPIKKYALRFLSYSKSADCSVQAEAPMTPDRISDARILQLSCEDRYSEESLFYTVPSGAMEEYRNSVESHWAQNERIGNKVHQEEFETSFFDSVPDFGARECANEEDEGETGFYYLPGTFEGRKLSKFTQRTKKGSQKSYPTRSYEIGSDLPYGHCLESKLGSQPSPSTGKRSSSSLVGPIPTKRVRTAARQRIGGPFGAGVAGGGQVATKTDASSGDTSSFHDDQTSVHGGSQPRKVLEVESTGDCVKQLPFDTTDISLKPKKKKAKQYRNTLSSNDSAGFACSVKGSSFEPRWQLDSIAQHEQRDHLRKRVENHQLESNGNTGMHGQHAAKKPKVLKQLPDASLEPMNPVSGSIPSPVASQMSNMSNPNKLIKLIANRDRGRKAKAVKIPTGQSGSGSPWSVYEDQALVVLVHDMGPNWELISDAINSTLQFKCIFRKPKECKERHKELMDRNAGDGADSAEDSGSSQPYPSTLPGIPKACYGAFFLFPFFSYLLKKLGSARQLFQRLQGPMEEDTLKAHFEKIIHLGRHLHSRRSQKVDQEMKPSAAHSSHLLTLSQACPTNLNGGFLTPLDLCDAATSSPDVFQGSHGGVAVTSHQGSMATALSASSANSMLQGSSGMVIGSSLPSPSAAINGPARDMQRYGMQRPSSLPVDEQQRMQHYSQMISNRSNQHSSAAVSGALSVGADRGVRMPPAANGMGMTCGINRGMPMPRPGFQGMGSPSMTSMVPPGNMLPSNGVGMPSPANMHNGAVSGQGNSMLRPREAMQRLTPGQNPEQMQMMMQELQMQVTQGNGSGVIPYSGLSTAFPNQTGPPPVQTFPVQHQQQQMPQQSHVLTNPLQHHLQGTNHNPHQQPIVIHMAKERIQQQRMQQQQFAARNSPLPHSQLQMQHPMSPVSNNSHIQQQSSTQSVPLPPPNSQHPLTPPMNPATLQAQQKQHHGPQGLSRIPQTGAALPNQMLKQRPRQQPQQQPRHHPQQRQQSQQQGKLMKGVGRGSMLLHQNLPVDAPHVNGLSSAAGIQVAEKGEQPVMHLMQGEGLFPGSGRNPVSLGKQVGPQASNQVQQQKMFPRPVQPSSNQQSQTPPHLDSNSQGQVQVPPGHPLSASQQPVLSSSLIMASQQQQKVHRQTSQPQQAVQRVLQKNHKTSSNAPIQTPADQVDANSLLFNNTFQMGSSTITQCTVPNNAPAVSCAASPPSQWKESTYDTKNVSPPSHLSSMGNSHQSNASGTESMPSSSQRLVSQGHFSGSVLIHGHGVGGQRQQQLHPQQQQQPQQQQGQGQGGSLHPQPSVSGPG</sequence>
<dbReference type="SMART" id="SM00717">
    <property type="entry name" value="SANT"/>
    <property type="match status" value="1"/>
</dbReference>
<keyword evidence="2" id="KW-0156">Chromatin regulator</keyword>
<comment type="caution">
    <text evidence="5">The sequence shown here is derived from an EMBL/GenBank/DDBJ whole genome shotgun (WGS) entry which is preliminary data.</text>
</comment>
<dbReference type="Proteomes" id="UP000283530">
    <property type="component" value="Unassembled WGS sequence"/>
</dbReference>
<feature type="region of interest" description="Disordered" evidence="3">
    <location>
        <begin position="851"/>
        <end position="878"/>
    </location>
</feature>
<feature type="compositionally biased region" description="Low complexity" evidence="3">
    <location>
        <begin position="858"/>
        <end position="871"/>
    </location>
</feature>
<organism evidence="5 6">
    <name type="scientific">Cinnamomum micranthum f. kanehirae</name>
    <dbReference type="NCBI Taxonomy" id="337451"/>
    <lineage>
        <taxon>Eukaryota</taxon>
        <taxon>Viridiplantae</taxon>
        <taxon>Streptophyta</taxon>
        <taxon>Embryophyta</taxon>
        <taxon>Tracheophyta</taxon>
        <taxon>Spermatophyta</taxon>
        <taxon>Magnoliopsida</taxon>
        <taxon>Magnoliidae</taxon>
        <taxon>Laurales</taxon>
        <taxon>Lauraceae</taxon>
        <taxon>Cinnamomum</taxon>
    </lineage>
</organism>
<dbReference type="InterPro" id="IPR014012">
    <property type="entry name" value="HSA_dom"/>
</dbReference>
<dbReference type="PANTHER" id="PTHR46774:SF3">
    <property type="entry name" value="CHROMATIN MODIFICATION-RELATED PROTEIN EAF1 A-RELATED"/>
    <property type="match status" value="1"/>
</dbReference>
<comment type="similarity">
    <text evidence="1">Belongs to the EAF1 family.</text>
</comment>
<feature type="compositionally biased region" description="Pro residues" evidence="3">
    <location>
        <begin position="1608"/>
        <end position="1623"/>
    </location>
</feature>
<feature type="region of interest" description="Disordered" evidence="3">
    <location>
        <begin position="101"/>
        <end position="124"/>
    </location>
</feature>
<dbReference type="CDD" id="cd00167">
    <property type="entry name" value="SANT"/>
    <property type="match status" value="1"/>
</dbReference>
<feature type="region of interest" description="Disordered" evidence="3">
    <location>
        <begin position="1144"/>
        <end position="1167"/>
    </location>
</feature>
<feature type="region of interest" description="Disordered" evidence="3">
    <location>
        <begin position="890"/>
        <end position="932"/>
    </location>
</feature>
<feature type="region of interest" description="Disordered" evidence="3">
    <location>
        <begin position="1881"/>
        <end position="1987"/>
    </location>
</feature>
<feature type="compositionally biased region" description="Polar residues" evidence="3">
    <location>
        <begin position="1750"/>
        <end position="1760"/>
    </location>
</feature>
<feature type="compositionally biased region" description="Low complexity" evidence="3">
    <location>
        <begin position="1152"/>
        <end position="1164"/>
    </location>
</feature>
<feature type="compositionally biased region" description="Low complexity" evidence="3">
    <location>
        <begin position="1881"/>
        <end position="1890"/>
    </location>
</feature>
<gene>
    <name evidence="5" type="ORF">CKAN_01455100</name>
</gene>
<dbReference type="InterPro" id="IPR009057">
    <property type="entry name" value="Homeodomain-like_sf"/>
</dbReference>
<name>A0A443P4I5_9MAGN</name>
<evidence type="ECO:0000256" key="2">
    <source>
        <dbReference type="ARBA" id="ARBA00022853"/>
    </source>
</evidence>
<dbReference type="SUPFAM" id="SSF46689">
    <property type="entry name" value="Homeodomain-like"/>
    <property type="match status" value="1"/>
</dbReference>
<feature type="compositionally biased region" description="Polar residues" evidence="3">
    <location>
        <begin position="1892"/>
        <end position="1938"/>
    </location>
</feature>
<feature type="region of interest" description="Disordered" evidence="3">
    <location>
        <begin position="1729"/>
        <end position="1849"/>
    </location>
</feature>
<dbReference type="Gene3D" id="1.10.10.60">
    <property type="entry name" value="Homeodomain-like"/>
    <property type="match status" value="1"/>
</dbReference>
<dbReference type="STRING" id="337451.A0A443P4I5"/>
<feature type="region of interest" description="Disordered" evidence="3">
    <location>
        <begin position="144"/>
        <end position="168"/>
    </location>
</feature>
<dbReference type="PROSITE" id="PS50090">
    <property type="entry name" value="MYB_LIKE"/>
    <property type="match status" value="1"/>
</dbReference>
<dbReference type="Pfam" id="PF07529">
    <property type="entry name" value="HSA"/>
    <property type="match status" value="1"/>
</dbReference>
<feature type="compositionally biased region" description="Gly residues" evidence="3">
    <location>
        <begin position="891"/>
        <end position="902"/>
    </location>
</feature>
<evidence type="ECO:0000313" key="5">
    <source>
        <dbReference type="EMBL" id="RWR85679.1"/>
    </source>
</evidence>
<dbReference type="InterPro" id="IPR044798">
    <property type="entry name" value="EAF1A/B"/>
</dbReference>
<evidence type="ECO:0000313" key="6">
    <source>
        <dbReference type="Proteomes" id="UP000283530"/>
    </source>
</evidence>
<feature type="compositionally biased region" description="Low complexity" evidence="3">
    <location>
        <begin position="1515"/>
        <end position="1528"/>
    </location>
</feature>
<feature type="compositionally biased region" description="Polar residues" evidence="3">
    <location>
        <begin position="1797"/>
        <end position="1829"/>
    </location>
</feature>
<feature type="compositionally biased region" description="Low complexity" evidence="3">
    <location>
        <begin position="1763"/>
        <end position="1778"/>
    </location>
</feature>
<keyword evidence="6" id="KW-1185">Reference proteome</keyword>
<evidence type="ECO:0000256" key="1">
    <source>
        <dbReference type="ARBA" id="ARBA00008913"/>
    </source>
</evidence>
<dbReference type="GO" id="GO:0006325">
    <property type="term" value="P:chromatin organization"/>
    <property type="evidence" value="ECO:0007669"/>
    <property type="project" value="UniProtKB-KW"/>
</dbReference>
<reference evidence="5 6" key="1">
    <citation type="journal article" date="2019" name="Nat. Plants">
        <title>Stout camphor tree genome fills gaps in understanding of flowering plant genome evolution.</title>
        <authorList>
            <person name="Chaw S.M."/>
            <person name="Liu Y.C."/>
            <person name="Wu Y.W."/>
            <person name="Wang H.Y."/>
            <person name="Lin C.I."/>
            <person name="Wu C.S."/>
            <person name="Ke H.M."/>
            <person name="Chang L.Y."/>
            <person name="Hsu C.Y."/>
            <person name="Yang H.T."/>
            <person name="Sudianto E."/>
            <person name="Hsu M.H."/>
            <person name="Wu K.P."/>
            <person name="Wang L.N."/>
            <person name="Leebens-Mack J.H."/>
            <person name="Tsai I.J."/>
        </authorList>
    </citation>
    <scope>NUCLEOTIDE SEQUENCE [LARGE SCALE GENOMIC DNA]</scope>
    <source>
        <strain evidence="6">cv. Chaw 1501</strain>
        <tissue evidence="5">Young leaves</tissue>
    </source>
</reference>
<evidence type="ECO:0000259" key="4">
    <source>
        <dbReference type="PROSITE" id="PS50090"/>
    </source>
</evidence>
<feature type="region of interest" description="Disordered" evidence="3">
    <location>
        <begin position="189"/>
        <end position="227"/>
    </location>
</feature>
<dbReference type="GO" id="GO:0035267">
    <property type="term" value="C:NuA4 histone acetyltransferase complex"/>
    <property type="evidence" value="ECO:0007669"/>
    <property type="project" value="InterPro"/>
</dbReference>
<dbReference type="Pfam" id="PF13921">
    <property type="entry name" value="Myb_DNA-bind_6"/>
    <property type="match status" value="1"/>
</dbReference>
<proteinExistence type="inferred from homology"/>
<dbReference type="InterPro" id="IPR001005">
    <property type="entry name" value="SANT/Myb"/>
</dbReference>
<feature type="compositionally biased region" description="Polar residues" evidence="3">
    <location>
        <begin position="202"/>
        <end position="223"/>
    </location>
</feature>
<feature type="compositionally biased region" description="Polar residues" evidence="3">
    <location>
        <begin position="1839"/>
        <end position="1849"/>
    </location>
</feature>
<feature type="region of interest" description="Disordered" evidence="3">
    <location>
        <begin position="823"/>
        <end position="842"/>
    </location>
</feature>
<feature type="region of interest" description="Disordered" evidence="3">
    <location>
        <begin position="1506"/>
        <end position="1529"/>
    </location>
</feature>
<feature type="compositionally biased region" description="Polar residues" evidence="3">
    <location>
        <begin position="1578"/>
        <end position="1607"/>
    </location>
</feature>
<dbReference type="EMBL" id="QPKB01000005">
    <property type="protein sequence ID" value="RWR85679.1"/>
    <property type="molecule type" value="Genomic_DNA"/>
</dbReference>
<feature type="domain" description="Myb-like" evidence="4">
    <location>
        <begin position="1095"/>
        <end position="1147"/>
    </location>
</feature>
<dbReference type="SMART" id="SM00573">
    <property type="entry name" value="HSA"/>
    <property type="match status" value="1"/>
</dbReference>